<feature type="domain" description="AAA+ ATPase" evidence="2">
    <location>
        <begin position="222"/>
        <end position="384"/>
    </location>
</feature>
<dbReference type="PANTHER" id="PTHR37291">
    <property type="entry name" value="5-METHYLCYTOSINE-SPECIFIC RESTRICTION ENZYME B"/>
    <property type="match status" value="1"/>
</dbReference>
<organism evidence="3 4">
    <name type="scientific">Lentzea flaviverrucosa</name>
    <dbReference type="NCBI Taxonomy" id="200379"/>
    <lineage>
        <taxon>Bacteria</taxon>
        <taxon>Bacillati</taxon>
        <taxon>Actinomycetota</taxon>
        <taxon>Actinomycetes</taxon>
        <taxon>Pseudonocardiales</taxon>
        <taxon>Pseudonocardiaceae</taxon>
        <taxon>Lentzea</taxon>
    </lineage>
</organism>
<dbReference type="GO" id="GO:0016887">
    <property type="term" value="F:ATP hydrolysis activity"/>
    <property type="evidence" value="ECO:0007669"/>
    <property type="project" value="InterPro"/>
</dbReference>
<evidence type="ECO:0000256" key="1">
    <source>
        <dbReference type="SAM" id="MobiDB-lite"/>
    </source>
</evidence>
<name>A0A1H9B7Z4_9PSEU</name>
<protein>
    <submittedName>
        <fullName evidence="3">5-methylcytosine-specific restriction enzyme B</fullName>
    </submittedName>
</protein>
<dbReference type="CDD" id="cd00009">
    <property type="entry name" value="AAA"/>
    <property type="match status" value="1"/>
</dbReference>
<dbReference type="SMART" id="SM00382">
    <property type="entry name" value="AAA"/>
    <property type="match status" value="1"/>
</dbReference>
<feature type="region of interest" description="Disordered" evidence="1">
    <location>
        <begin position="1"/>
        <end position="22"/>
    </location>
</feature>
<dbReference type="EMBL" id="FOFT01000001">
    <property type="protein sequence ID" value="SEP85074.1"/>
    <property type="molecule type" value="Genomic_DNA"/>
</dbReference>
<keyword evidence="4" id="KW-1185">Reference proteome</keyword>
<sequence length="474" mass="52886">MDDHGRWRRTAGDGTASHLQAKSTRARNLIMPASDDQGVQATDDTGEVLDADFEVESDGDGLALVMKSASGRSTGRPNGRNPQYNRALELLLSRLRHRDAVLVSGIVDSSSVQNLPEADRTILDESVSLADLTDIEQFRKKLSGAQHRITNSAGRNSTKQIRLRLRVPGYTASDANRLATDLSQPVTQPAGGVELPPATLDLADRLYFEQPWLEKLITLLQHRKQVVMYGPPGTGKTYVARELARHITDPGAIRLVQFHPSYTYEDFFEGFRPRLDGGTAAFDLVHGPLRRLATDAEADKGRPYVLIIDEINRANLPKVFGELYFLLEYRDEAIDLQYSPGARFKLPPNVFIIGTMNTADRSIALVDAAMRRRFAFVELHPDHPPVSGVLSRWAKTNGKGSERASLLDKLNQAIGADHEFKIGPAYLMKPDADHGLDLVWEHSILPLLEEHFYESKSRRQVHDTFSLNAIRNRQ</sequence>
<accession>A0A1H9B7Z4</accession>
<evidence type="ECO:0000313" key="3">
    <source>
        <dbReference type="EMBL" id="SEP85074.1"/>
    </source>
</evidence>
<evidence type="ECO:0000259" key="2">
    <source>
        <dbReference type="SMART" id="SM00382"/>
    </source>
</evidence>
<proteinExistence type="predicted"/>
<dbReference type="OrthoDB" id="9781481at2"/>
<dbReference type="PANTHER" id="PTHR37291:SF1">
    <property type="entry name" value="TYPE IV METHYL-DIRECTED RESTRICTION ENZYME ECOKMCRB SUBUNIT"/>
    <property type="match status" value="1"/>
</dbReference>
<dbReference type="Gene3D" id="3.40.50.300">
    <property type="entry name" value="P-loop containing nucleotide triphosphate hydrolases"/>
    <property type="match status" value="1"/>
</dbReference>
<dbReference type="GO" id="GO:0005524">
    <property type="term" value="F:ATP binding"/>
    <property type="evidence" value="ECO:0007669"/>
    <property type="project" value="InterPro"/>
</dbReference>
<gene>
    <name evidence="3" type="ORF">SAMN05216195_101402</name>
</gene>
<dbReference type="InterPro" id="IPR011704">
    <property type="entry name" value="ATPase_dyneun-rel_AAA"/>
</dbReference>
<dbReference type="InterPro" id="IPR027417">
    <property type="entry name" value="P-loop_NTPase"/>
</dbReference>
<evidence type="ECO:0000313" key="4">
    <source>
        <dbReference type="Proteomes" id="UP000199028"/>
    </source>
</evidence>
<dbReference type="Proteomes" id="UP000199028">
    <property type="component" value="Unassembled WGS sequence"/>
</dbReference>
<dbReference type="InterPro" id="IPR052934">
    <property type="entry name" value="Methyl-DNA_Rec/Restrict_Enz"/>
</dbReference>
<dbReference type="SUPFAM" id="SSF52540">
    <property type="entry name" value="P-loop containing nucleoside triphosphate hydrolases"/>
    <property type="match status" value="1"/>
</dbReference>
<dbReference type="Pfam" id="PF07728">
    <property type="entry name" value="AAA_5"/>
    <property type="match status" value="1"/>
</dbReference>
<dbReference type="AlphaFoldDB" id="A0A1H9B7Z4"/>
<reference evidence="4" key="1">
    <citation type="submission" date="2016-10" db="EMBL/GenBank/DDBJ databases">
        <authorList>
            <person name="Varghese N."/>
            <person name="Submissions S."/>
        </authorList>
    </citation>
    <scope>NUCLEOTIDE SEQUENCE [LARGE SCALE GENOMIC DNA]</scope>
    <source>
        <strain evidence="4">CGMCC 4.578</strain>
    </source>
</reference>
<dbReference type="InterPro" id="IPR003593">
    <property type="entry name" value="AAA+_ATPase"/>
</dbReference>